<dbReference type="AlphaFoldDB" id="A0A2P5C846"/>
<reference evidence="2" key="1">
    <citation type="submission" date="2016-06" db="EMBL/GenBank/DDBJ databases">
        <title>Parallel loss of symbiosis genes in relatives of nitrogen-fixing non-legume Parasponia.</title>
        <authorList>
            <person name="Van Velzen R."/>
            <person name="Holmer R."/>
            <person name="Bu F."/>
            <person name="Rutten L."/>
            <person name="Van Zeijl A."/>
            <person name="Liu W."/>
            <person name="Santuari L."/>
            <person name="Cao Q."/>
            <person name="Sharma T."/>
            <person name="Shen D."/>
            <person name="Roswanjaya Y."/>
            <person name="Wardhani T."/>
            <person name="Kalhor M.S."/>
            <person name="Jansen J."/>
            <person name="Van den Hoogen J."/>
            <person name="Gungor B."/>
            <person name="Hartog M."/>
            <person name="Hontelez J."/>
            <person name="Verver J."/>
            <person name="Yang W.-C."/>
            <person name="Schijlen E."/>
            <person name="Repin R."/>
            <person name="Schilthuizen M."/>
            <person name="Schranz E."/>
            <person name="Heidstra R."/>
            <person name="Miyata K."/>
            <person name="Fedorova E."/>
            <person name="Kohlen W."/>
            <person name="Bisseling T."/>
            <person name="Smit S."/>
            <person name="Geurts R."/>
        </authorList>
    </citation>
    <scope>NUCLEOTIDE SEQUENCE [LARGE SCALE GENOMIC DNA]</scope>
    <source>
        <strain evidence="2">cv. WU1-14</strain>
    </source>
</reference>
<gene>
    <name evidence="1" type="ORF">PanWU01x14_176170</name>
</gene>
<proteinExistence type="predicted"/>
<keyword evidence="2" id="KW-1185">Reference proteome</keyword>
<accession>A0A2P5C846</accession>
<name>A0A2P5C846_PARAD</name>
<comment type="caution">
    <text evidence="1">The sequence shown here is derived from an EMBL/GenBank/DDBJ whole genome shotgun (WGS) entry which is preliminary data.</text>
</comment>
<protein>
    <submittedName>
        <fullName evidence="1">Uncharacterized protein</fullName>
    </submittedName>
</protein>
<dbReference type="Proteomes" id="UP000237105">
    <property type="component" value="Unassembled WGS sequence"/>
</dbReference>
<dbReference type="EMBL" id="JXTB01000162">
    <property type="protein sequence ID" value="PON57203.1"/>
    <property type="molecule type" value="Genomic_DNA"/>
</dbReference>
<sequence>MSYGKFKSRWFDSIDPGYRPLTNELAAWAESALCTKDITSRKCDKYSLGDSFADCSKRSRSRMGQSRQGDGEDFAGHSLVTSFQGHLLLKVIYVIEEVGLSLERSEGRGCKVFRLGLQLDLVGEGCPVDPSYSLLCQIIGSLAVMGPELLTQLRHHFLFPVGKHTFQAFLVSSVHCRYGPERPYLALSLPLYPRSRWGRNFPWRLAPDSCWTSSSKSSLCPLLASLASSPSRRALSLHTSATSSFKPRTASWAISAFGFASARAISIWSSFCSRPGHASQELPSDQDVCYW</sequence>
<organism evidence="1 2">
    <name type="scientific">Parasponia andersonii</name>
    <name type="common">Sponia andersonii</name>
    <dbReference type="NCBI Taxonomy" id="3476"/>
    <lineage>
        <taxon>Eukaryota</taxon>
        <taxon>Viridiplantae</taxon>
        <taxon>Streptophyta</taxon>
        <taxon>Embryophyta</taxon>
        <taxon>Tracheophyta</taxon>
        <taxon>Spermatophyta</taxon>
        <taxon>Magnoliopsida</taxon>
        <taxon>eudicotyledons</taxon>
        <taxon>Gunneridae</taxon>
        <taxon>Pentapetalae</taxon>
        <taxon>rosids</taxon>
        <taxon>fabids</taxon>
        <taxon>Rosales</taxon>
        <taxon>Cannabaceae</taxon>
        <taxon>Parasponia</taxon>
    </lineage>
</organism>
<evidence type="ECO:0000313" key="2">
    <source>
        <dbReference type="Proteomes" id="UP000237105"/>
    </source>
</evidence>
<evidence type="ECO:0000313" key="1">
    <source>
        <dbReference type="EMBL" id="PON57203.1"/>
    </source>
</evidence>